<organism evidence="2 3">
    <name type="scientific">Lithospermum erythrorhizon</name>
    <name type="common">Purple gromwell</name>
    <name type="synonym">Lithospermum officinale var. erythrorhizon</name>
    <dbReference type="NCBI Taxonomy" id="34254"/>
    <lineage>
        <taxon>Eukaryota</taxon>
        <taxon>Viridiplantae</taxon>
        <taxon>Streptophyta</taxon>
        <taxon>Embryophyta</taxon>
        <taxon>Tracheophyta</taxon>
        <taxon>Spermatophyta</taxon>
        <taxon>Magnoliopsida</taxon>
        <taxon>eudicotyledons</taxon>
        <taxon>Gunneridae</taxon>
        <taxon>Pentapetalae</taxon>
        <taxon>asterids</taxon>
        <taxon>lamiids</taxon>
        <taxon>Boraginales</taxon>
        <taxon>Boraginaceae</taxon>
        <taxon>Boraginoideae</taxon>
        <taxon>Lithospermeae</taxon>
        <taxon>Lithospermum</taxon>
    </lineage>
</organism>
<reference evidence="2 3" key="1">
    <citation type="submission" date="2024-01" db="EMBL/GenBank/DDBJ databases">
        <title>The complete chloroplast genome sequence of Lithospermum erythrorhizon: insights into the phylogenetic relationship among Boraginaceae species and the maternal lineages of purple gromwells.</title>
        <authorList>
            <person name="Okada T."/>
            <person name="Watanabe K."/>
        </authorList>
    </citation>
    <scope>NUCLEOTIDE SEQUENCE [LARGE SCALE GENOMIC DNA]</scope>
</reference>
<evidence type="ECO:0000313" key="2">
    <source>
        <dbReference type="EMBL" id="GAA0153111.1"/>
    </source>
</evidence>
<dbReference type="EMBL" id="BAABME010002117">
    <property type="protein sequence ID" value="GAA0153111.1"/>
    <property type="molecule type" value="Genomic_DNA"/>
</dbReference>
<comment type="caution">
    <text evidence="2">The sequence shown here is derived from an EMBL/GenBank/DDBJ whole genome shotgun (WGS) entry which is preliminary data.</text>
</comment>
<evidence type="ECO:0000313" key="3">
    <source>
        <dbReference type="Proteomes" id="UP001454036"/>
    </source>
</evidence>
<feature type="region of interest" description="Disordered" evidence="1">
    <location>
        <begin position="1"/>
        <end position="32"/>
    </location>
</feature>
<proteinExistence type="predicted"/>
<gene>
    <name evidence="2" type="ORF">LIER_11425</name>
</gene>
<sequence length="128" mass="13945">MSHSSETQPDNYELRARTDPHHTETSRAGELNQLAVPVSLTSDNPVDPAAVARADATYQGIMDSLPSLIKNSLPTTLTNENLDRFATYFSIPPNVVETRLAFPGDQLILLRIDVGTSDPNFTSGYTAL</sequence>
<feature type="compositionally biased region" description="Polar residues" evidence="1">
    <location>
        <begin position="1"/>
        <end position="10"/>
    </location>
</feature>
<evidence type="ECO:0000256" key="1">
    <source>
        <dbReference type="SAM" id="MobiDB-lite"/>
    </source>
</evidence>
<feature type="compositionally biased region" description="Basic and acidic residues" evidence="1">
    <location>
        <begin position="12"/>
        <end position="27"/>
    </location>
</feature>
<accession>A0AAV3PQW0</accession>
<protein>
    <submittedName>
        <fullName evidence="2">Uncharacterized protein</fullName>
    </submittedName>
</protein>
<dbReference type="Proteomes" id="UP001454036">
    <property type="component" value="Unassembled WGS sequence"/>
</dbReference>
<keyword evidence="3" id="KW-1185">Reference proteome</keyword>
<dbReference type="AlphaFoldDB" id="A0AAV3PQW0"/>
<name>A0AAV3PQW0_LITER</name>